<gene>
    <name evidence="1" type="ORF">Cha6605_4098</name>
</gene>
<name>K9ULH0_CHAP6</name>
<dbReference type="HOGENOM" id="CLU_3355264_0_0_3"/>
<proteinExistence type="predicted"/>
<dbReference type="AlphaFoldDB" id="K9ULH0"/>
<protein>
    <submittedName>
        <fullName evidence="1">Uncharacterized protein</fullName>
    </submittedName>
</protein>
<organism evidence="1 2">
    <name type="scientific">Chamaesiphon minutus (strain ATCC 27169 / PCC 6605)</name>
    <dbReference type="NCBI Taxonomy" id="1173020"/>
    <lineage>
        <taxon>Bacteria</taxon>
        <taxon>Bacillati</taxon>
        <taxon>Cyanobacteriota</taxon>
        <taxon>Cyanophyceae</taxon>
        <taxon>Gomontiellales</taxon>
        <taxon>Chamaesiphonaceae</taxon>
        <taxon>Chamaesiphon</taxon>
    </lineage>
</organism>
<dbReference type="EMBL" id="CP003600">
    <property type="protein sequence ID" value="AFY95049.1"/>
    <property type="molecule type" value="Genomic_DNA"/>
</dbReference>
<evidence type="ECO:0000313" key="2">
    <source>
        <dbReference type="Proteomes" id="UP000010366"/>
    </source>
</evidence>
<accession>K9ULH0</accession>
<dbReference type="Proteomes" id="UP000010366">
    <property type="component" value="Chromosome"/>
</dbReference>
<reference evidence="1 2" key="1">
    <citation type="submission" date="2012-05" db="EMBL/GenBank/DDBJ databases">
        <title>Finished chromosome of genome of Chamaesiphon sp. PCC 6605.</title>
        <authorList>
            <consortium name="US DOE Joint Genome Institute"/>
            <person name="Gugger M."/>
            <person name="Coursin T."/>
            <person name="Rippka R."/>
            <person name="Tandeau De Marsac N."/>
            <person name="Huntemann M."/>
            <person name="Wei C.-L."/>
            <person name="Han J."/>
            <person name="Detter J.C."/>
            <person name="Han C."/>
            <person name="Tapia R."/>
            <person name="Chen A."/>
            <person name="Kyrpides N."/>
            <person name="Mavromatis K."/>
            <person name="Markowitz V."/>
            <person name="Szeto E."/>
            <person name="Ivanova N."/>
            <person name="Pagani I."/>
            <person name="Pati A."/>
            <person name="Goodwin L."/>
            <person name="Nordberg H.P."/>
            <person name="Cantor M.N."/>
            <person name="Hua S.X."/>
            <person name="Woyke T."/>
            <person name="Kerfeld C.A."/>
        </authorList>
    </citation>
    <scope>NUCLEOTIDE SEQUENCE [LARGE SCALE GENOMIC DNA]</scope>
    <source>
        <strain evidence="2">ATCC 27169 / PCC 6605</strain>
    </source>
</reference>
<keyword evidence="2" id="KW-1185">Reference proteome</keyword>
<dbReference type="KEGG" id="cmp:Cha6605_4098"/>
<dbReference type="STRING" id="1173020.Cha6605_4098"/>
<evidence type="ECO:0000313" key="1">
    <source>
        <dbReference type="EMBL" id="AFY95049.1"/>
    </source>
</evidence>
<sequence>MHIKIAHRERDLNTFAPVSNMEVFLNVAGDRTIEAR</sequence>